<name>T1AYX0_9ZZZZ</name>
<evidence type="ECO:0000313" key="2">
    <source>
        <dbReference type="EMBL" id="EQD61543.1"/>
    </source>
</evidence>
<accession>T1AYX0</accession>
<protein>
    <submittedName>
        <fullName evidence="2">Methylmalonyl-CoA mutase, alpha and beta chain, catalytic domain protein</fullName>
        <ecNumber evidence="2">5.4.99.2</ecNumber>
    </submittedName>
</protein>
<proteinExistence type="predicted"/>
<dbReference type="InterPro" id="IPR006099">
    <property type="entry name" value="MeMalonylCoA_mutase_a/b_cat"/>
</dbReference>
<dbReference type="EMBL" id="AUZX01006896">
    <property type="protein sequence ID" value="EQD61543.1"/>
    <property type="molecule type" value="Genomic_DNA"/>
</dbReference>
<dbReference type="InterPro" id="IPR016176">
    <property type="entry name" value="Cbl-dep_enz_cat"/>
</dbReference>
<reference evidence="2" key="1">
    <citation type="submission" date="2013-08" db="EMBL/GenBank/DDBJ databases">
        <authorList>
            <person name="Mendez C."/>
            <person name="Richter M."/>
            <person name="Ferrer M."/>
            <person name="Sanchez J."/>
        </authorList>
    </citation>
    <scope>NUCLEOTIDE SEQUENCE</scope>
</reference>
<reference evidence="2" key="2">
    <citation type="journal article" date="2014" name="ISME J.">
        <title>Microbial stratification in low pH oxic and suboxic macroscopic growths along an acid mine drainage.</title>
        <authorList>
            <person name="Mendez-Garcia C."/>
            <person name="Mesa V."/>
            <person name="Sprenger R.R."/>
            <person name="Richter M."/>
            <person name="Diez M.S."/>
            <person name="Solano J."/>
            <person name="Bargiela R."/>
            <person name="Golyshina O.V."/>
            <person name="Manteca A."/>
            <person name="Ramos J.L."/>
            <person name="Gallego J.R."/>
            <person name="Llorente I."/>
            <person name="Martins Dos Santos V.A."/>
            <person name="Jensen O.N."/>
            <person name="Pelaez A.I."/>
            <person name="Sanchez J."/>
            <person name="Ferrer M."/>
        </authorList>
    </citation>
    <scope>NUCLEOTIDE SEQUENCE</scope>
</reference>
<dbReference type="Pfam" id="PF01642">
    <property type="entry name" value="MM_CoA_mutase"/>
    <property type="match status" value="1"/>
</dbReference>
<dbReference type="GO" id="GO:0031419">
    <property type="term" value="F:cobalamin binding"/>
    <property type="evidence" value="ECO:0007669"/>
    <property type="project" value="InterPro"/>
</dbReference>
<gene>
    <name evidence="2" type="ORF">B1A_09666</name>
</gene>
<organism evidence="2">
    <name type="scientific">mine drainage metagenome</name>
    <dbReference type="NCBI Taxonomy" id="410659"/>
    <lineage>
        <taxon>unclassified sequences</taxon>
        <taxon>metagenomes</taxon>
        <taxon>ecological metagenomes</taxon>
    </lineage>
</organism>
<dbReference type="AlphaFoldDB" id="T1AYX0"/>
<dbReference type="EC" id="5.4.99.2" evidence="2"/>
<feature type="domain" description="Methylmalonyl-CoA mutase alpha/beta chain catalytic" evidence="1">
    <location>
        <begin position="1"/>
        <end position="47"/>
    </location>
</feature>
<evidence type="ECO:0000259" key="1">
    <source>
        <dbReference type="Pfam" id="PF01642"/>
    </source>
</evidence>
<comment type="caution">
    <text evidence="2">The sequence shown here is derived from an EMBL/GenBank/DDBJ whole genome shotgun (WGS) entry which is preliminary data.</text>
</comment>
<dbReference type="Gene3D" id="3.20.20.240">
    <property type="entry name" value="Methylmalonyl-CoA mutase"/>
    <property type="match status" value="1"/>
</dbReference>
<dbReference type="GO" id="GO:0004494">
    <property type="term" value="F:methylmalonyl-CoA mutase activity"/>
    <property type="evidence" value="ECO:0007669"/>
    <property type="project" value="UniProtKB-EC"/>
</dbReference>
<dbReference type="SUPFAM" id="SSF51703">
    <property type="entry name" value="Cobalamin (vitamin B12)-dependent enzymes"/>
    <property type="match status" value="1"/>
</dbReference>
<keyword evidence="2" id="KW-0413">Isomerase</keyword>
<sequence length="48" mass="5799">KIEEEAYRYFDRIESMGGILEAVKNGYIQREIASTSYRRQKRIEDEKE</sequence>
<feature type="non-terminal residue" evidence="2">
    <location>
        <position position="1"/>
    </location>
</feature>